<dbReference type="PANTHER" id="PTHR35377:SF5">
    <property type="entry name" value="ANTITOXIN VAPB46"/>
    <property type="match status" value="1"/>
</dbReference>
<sequence length="91" mass="10083">MDTIGLRELSHHTAQIVRRVRNGETVIVTDHGKPVVRMTPEPATSSLLARWIAEGSVVQAVDETPFTVPDGDPADPPLSERMIAARDEERW</sequence>
<evidence type="ECO:0000256" key="2">
    <source>
        <dbReference type="RuleBase" id="RU362080"/>
    </source>
</evidence>
<dbReference type="Proteomes" id="UP001596470">
    <property type="component" value="Unassembled WGS sequence"/>
</dbReference>
<dbReference type="Pfam" id="PF02604">
    <property type="entry name" value="PhdYeFM_antitox"/>
    <property type="match status" value="1"/>
</dbReference>
<evidence type="ECO:0000256" key="1">
    <source>
        <dbReference type="ARBA" id="ARBA00009981"/>
    </source>
</evidence>
<dbReference type="InterPro" id="IPR006442">
    <property type="entry name" value="Antitoxin_Phd/YefM"/>
</dbReference>
<dbReference type="InterPro" id="IPR036165">
    <property type="entry name" value="YefM-like_sf"/>
</dbReference>
<organism evidence="3 4">
    <name type="scientific">Glycomyces mayteni</name>
    <dbReference type="NCBI Taxonomy" id="543887"/>
    <lineage>
        <taxon>Bacteria</taxon>
        <taxon>Bacillati</taxon>
        <taxon>Actinomycetota</taxon>
        <taxon>Actinomycetes</taxon>
        <taxon>Glycomycetales</taxon>
        <taxon>Glycomycetaceae</taxon>
        <taxon>Glycomyces</taxon>
    </lineage>
</organism>
<dbReference type="EMBL" id="JBHSYS010000001">
    <property type="protein sequence ID" value="MFC6956218.1"/>
    <property type="molecule type" value="Genomic_DNA"/>
</dbReference>
<name>A0ABW2D6C7_9ACTN</name>
<dbReference type="RefSeq" id="WP_382353808.1">
    <property type="nucleotide sequence ID" value="NZ_JBHMBP010000004.1"/>
</dbReference>
<accession>A0ABW2D6C7</accession>
<proteinExistence type="inferred from homology"/>
<dbReference type="InterPro" id="IPR051416">
    <property type="entry name" value="phD-YefM_TA_antitoxins"/>
</dbReference>
<protein>
    <recommendedName>
        <fullName evidence="2">Antitoxin</fullName>
    </recommendedName>
</protein>
<dbReference type="PANTHER" id="PTHR35377">
    <property type="entry name" value="ANTITOXIN VAPB49-RELATED-RELATED"/>
    <property type="match status" value="1"/>
</dbReference>
<reference evidence="4" key="1">
    <citation type="journal article" date="2019" name="Int. J. Syst. Evol. Microbiol.">
        <title>The Global Catalogue of Microorganisms (GCM) 10K type strain sequencing project: providing services to taxonomists for standard genome sequencing and annotation.</title>
        <authorList>
            <consortium name="The Broad Institute Genomics Platform"/>
            <consortium name="The Broad Institute Genome Sequencing Center for Infectious Disease"/>
            <person name="Wu L."/>
            <person name="Ma J."/>
        </authorList>
    </citation>
    <scope>NUCLEOTIDE SEQUENCE [LARGE SCALE GENOMIC DNA]</scope>
    <source>
        <strain evidence="4">KACC 12634</strain>
    </source>
</reference>
<gene>
    <name evidence="3" type="ORF">ACFQS3_03305</name>
</gene>
<comment type="caution">
    <text evidence="3">The sequence shown here is derived from an EMBL/GenBank/DDBJ whole genome shotgun (WGS) entry which is preliminary data.</text>
</comment>
<comment type="similarity">
    <text evidence="1 2">Belongs to the phD/YefM antitoxin family.</text>
</comment>
<evidence type="ECO:0000313" key="4">
    <source>
        <dbReference type="Proteomes" id="UP001596470"/>
    </source>
</evidence>
<keyword evidence="4" id="KW-1185">Reference proteome</keyword>
<comment type="function">
    <text evidence="2">Antitoxin component of a type II toxin-antitoxin (TA) system.</text>
</comment>
<dbReference type="SUPFAM" id="SSF143120">
    <property type="entry name" value="YefM-like"/>
    <property type="match status" value="1"/>
</dbReference>
<dbReference type="NCBIfam" id="TIGR01552">
    <property type="entry name" value="phd_fam"/>
    <property type="match status" value="1"/>
</dbReference>
<dbReference type="Gene3D" id="3.40.1620.10">
    <property type="entry name" value="YefM-like domain"/>
    <property type="match status" value="1"/>
</dbReference>
<evidence type="ECO:0000313" key="3">
    <source>
        <dbReference type="EMBL" id="MFC6956218.1"/>
    </source>
</evidence>